<evidence type="ECO:0000313" key="1">
    <source>
        <dbReference type="EMBL" id="CAH9069079.1"/>
    </source>
</evidence>
<reference evidence="1" key="1">
    <citation type="submission" date="2022-07" db="EMBL/GenBank/DDBJ databases">
        <authorList>
            <person name="Macas J."/>
            <person name="Novak P."/>
            <person name="Neumann P."/>
        </authorList>
    </citation>
    <scope>NUCLEOTIDE SEQUENCE</scope>
</reference>
<dbReference type="EMBL" id="CAMAPF010000015">
    <property type="protein sequence ID" value="CAH9069079.1"/>
    <property type="molecule type" value="Genomic_DNA"/>
</dbReference>
<protein>
    <recommendedName>
        <fullName evidence="3">Acid phosphatase/vanadium-dependent haloperoxidase-related protein</fullName>
    </recommendedName>
</protein>
<dbReference type="InterPro" id="IPR003832">
    <property type="entry name" value="DUF212"/>
</dbReference>
<dbReference type="PANTHER" id="PTHR31446">
    <property type="entry name" value="ACID PHOSPHATASE/VANADIUM-DEPENDENT HALOPEROXIDASE-RELATED PROTEIN"/>
    <property type="match status" value="1"/>
</dbReference>
<accession>A0AAV0C7X3</accession>
<dbReference type="CDD" id="cd01610">
    <property type="entry name" value="PAP2_like"/>
    <property type="match status" value="1"/>
</dbReference>
<dbReference type="Proteomes" id="UP001152523">
    <property type="component" value="Unassembled WGS sequence"/>
</dbReference>
<name>A0AAV0C7X3_9ASTE</name>
<proteinExistence type="predicted"/>
<gene>
    <name evidence="1" type="ORF">CEPIT_LOCUS2976</name>
</gene>
<sequence length="270" mass="28328">MTILSLSGCFPGALLSRNHTTSFGTKNSRASSSVVIKVALTLTSRRIGGSSCGRSFTVACLGDGAIRITDIIHNKVLIAAALSAAVGQLSKPFTSAIFHGQDFDIREAFQSGGFPSTHSSAAVATATSIGLERGFSDAVFGLAVVYAGIVMYDAQGVRREVGVHGKVLNRVLLETCLDQSSSNDVPLTDNLQPKSTSNVQILEPCLYEELSSLEPLKKSATVFATSGAESGSKPLKYSELKESIGHSEIEVIAGALLGFLVSVALFSFHI</sequence>
<evidence type="ECO:0000313" key="2">
    <source>
        <dbReference type="Proteomes" id="UP001152523"/>
    </source>
</evidence>
<dbReference type="AlphaFoldDB" id="A0AAV0C7X3"/>
<organism evidence="1 2">
    <name type="scientific">Cuscuta epithymum</name>
    <dbReference type="NCBI Taxonomy" id="186058"/>
    <lineage>
        <taxon>Eukaryota</taxon>
        <taxon>Viridiplantae</taxon>
        <taxon>Streptophyta</taxon>
        <taxon>Embryophyta</taxon>
        <taxon>Tracheophyta</taxon>
        <taxon>Spermatophyta</taxon>
        <taxon>Magnoliopsida</taxon>
        <taxon>eudicotyledons</taxon>
        <taxon>Gunneridae</taxon>
        <taxon>Pentapetalae</taxon>
        <taxon>asterids</taxon>
        <taxon>lamiids</taxon>
        <taxon>Solanales</taxon>
        <taxon>Convolvulaceae</taxon>
        <taxon>Cuscuteae</taxon>
        <taxon>Cuscuta</taxon>
        <taxon>Cuscuta subgen. Cuscuta</taxon>
    </lineage>
</organism>
<keyword evidence="2" id="KW-1185">Reference proteome</keyword>
<comment type="caution">
    <text evidence="1">The sequence shown here is derived from an EMBL/GenBank/DDBJ whole genome shotgun (WGS) entry which is preliminary data.</text>
</comment>
<dbReference type="PANTHER" id="PTHR31446:SF2">
    <property type="entry name" value="ACID PHOSPHATASE_VANADIUM-DEPENDENT HALOPEROXIDASE-RELATED PROTEIN"/>
    <property type="match status" value="1"/>
</dbReference>
<dbReference type="Pfam" id="PF02681">
    <property type="entry name" value="DUF212"/>
    <property type="match status" value="1"/>
</dbReference>
<evidence type="ECO:0008006" key="3">
    <source>
        <dbReference type="Google" id="ProtNLM"/>
    </source>
</evidence>